<dbReference type="InParanoid" id="G3HEN7"/>
<dbReference type="EMBL" id="JH000319">
    <property type="protein sequence ID" value="EGV97585.1"/>
    <property type="molecule type" value="Genomic_DNA"/>
</dbReference>
<organism evidence="2 3">
    <name type="scientific">Cricetulus griseus</name>
    <name type="common">Chinese hamster</name>
    <name type="synonym">Cricetulus barabensis griseus</name>
    <dbReference type="NCBI Taxonomy" id="10029"/>
    <lineage>
        <taxon>Eukaryota</taxon>
        <taxon>Metazoa</taxon>
        <taxon>Chordata</taxon>
        <taxon>Craniata</taxon>
        <taxon>Vertebrata</taxon>
        <taxon>Euteleostomi</taxon>
        <taxon>Mammalia</taxon>
        <taxon>Eutheria</taxon>
        <taxon>Euarchontoglires</taxon>
        <taxon>Glires</taxon>
        <taxon>Rodentia</taxon>
        <taxon>Myomorpha</taxon>
        <taxon>Muroidea</taxon>
        <taxon>Cricetidae</taxon>
        <taxon>Cricetinae</taxon>
        <taxon>Cricetulus</taxon>
    </lineage>
</organism>
<dbReference type="GlyGen" id="G3HEN7">
    <property type="glycosylation" value="1 site"/>
</dbReference>
<reference evidence="3" key="1">
    <citation type="journal article" date="2011" name="Nat. Biotechnol.">
        <title>The genomic sequence of the Chinese hamster ovary (CHO)-K1 cell line.</title>
        <authorList>
            <person name="Xu X."/>
            <person name="Nagarajan H."/>
            <person name="Lewis N.E."/>
            <person name="Pan S."/>
            <person name="Cai Z."/>
            <person name="Liu X."/>
            <person name="Chen W."/>
            <person name="Xie M."/>
            <person name="Wang W."/>
            <person name="Hammond S."/>
            <person name="Andersen M.R."/>
            <person name="Neff N."/>
            <person name="Passarelli B."/>
            <person name="Koh W."/>
            <person name="Fan H.C."/>
            <person name="Wang J."/>
            <person name="Gui Y."/>
            <person name="Lee K.H."/>
            <person name="Betenbaugh M.J."/>
            <person name="Quake S.R."/>
            <person name="Famili I."/>
            <person name="Palsson B.O."/>
            <person name="Wang J."/>
        </authorList>
    </citation>
    <scope>NUCLEOTIDE SEQUENCE [LARGE SCALE GENOMIC DNA]</scope>
    <source>
        <strain evidence="3">CHO K1 cell line</strain>
    </source>
</reference>
<name>G3HEN7_CRIGR</name>
<dbReference type="Proteomes" id="UP000001075">
    <property type="component" value="Unassembled WGS sequence"/>
</dbReference>
<sequence>MQVREPGVVPTLPLRSPRSGGAAPTDNRLSPQGWVTAGGGGVTPGRHQHRCHNG</sequence>
<evidence type="ECO:0000313" key="3">
    <source>
        <dbReference type="Proteomes" id="UP000001075"/>
    </source>
</evidence>
<dbReference type="AlphaFoldDB" id="G3HEN7"/>
<accession>G3HEN7</accession>
<evidence type="ECO:0000313" key="2">
    <source>
        <dbReference type="EMBL" id="EGV97585.1"/>
    </source>
</evidence>
<proteinExistence type="predicted"/>
<protein>
    <submittedName>
        <fullName evidence="2">Uncharacterized protein</fullName>
    </submittedName>
</protein>
<gene>
    <name evidence="2" type="ORF">I79_009025</name>
</gene>
<feature type="region of interest" description="Disordered" evidence="1">
    <location>
        <begin position="1"/>
        <end position="54"/>
    </location>
</feature>
<evidence type="ECO:0000256" key="1">
    <source>
        <dbReference type="SAM" id="MobiDB-lite"/>
    </source>
</evidence>